<feature type="compositionally biased region" description="Basic residues" evidence="2">
    <location>
        <begin position="382"/>
        <end position="393"/>
    </location>
</feature>
<feature type="region of interest" description="Disordered" evidence="2">
    <location>
        <begin position="264"/>
        <end position="347"/>
    </location>
</feature>
<feature type="compositionally biased region" description="Polar residues" evidence="2">
    <location>
        <begin position="8"/>
        <end position="23"/>
    </location>
</feature>
<keyword evidence="3" id="KW-0472">Membrane</keyword>
<keyword evidence="3" id="KW-0812">Transmembrane</keyword>
<dbReference type="Pfam" id="PF01551">
    <property type="entry name" value="Peptidase_M23"/>
    <property type="match status" value="1"/>
</dbReference>
<dbReference type="Gene3D" id="2.70.70.10">
    <property type="entry name" value="Glucose Permease (Domain IIA)"/>
    <property type="match status" value="1"/>
</dbReference>
<evidence type="ECO:0000259" key="4">
    <source>
        <dbReference type="Pfam" id="PF01551"/>
    </source>
</evidence>
<feature type="region of interest" description="Disordered" evidence="2">
    <location>
        <begin position="1"/>
        <end position="53"/>
    </location>
</feature>
<keyword evidence="6" id="KW-1185">Reference proteome</keyword>
<dbReference type="PANTHER" id="PTHR21666:SF289">
    <property type="entry name" value="L-ALA--D-GLU ENDOPEPTIDASE"/>
    <property type="match status" value="1"/>
</dbReference>
<organism evidence="5 6">
    <name type="scientific">Actinomadura luzonensis</name>
    <dbReference type="NCBI Taxonomy" id="2805427"/>
    <lineage>
        <taxon>Bacteria</taxon>
        <taxon>Bacillati</taxon>
        <taxon>Actinomycetota</taxon>
        <taxon>Actinomycetes</taxon>
        <taxon>Streptosporangiales</taxon>
        <taxon>Thermomonosporaceae</taxon>
        <taxon>Actinomadura</taxon>
    </lineage>
</organism>
<evidence type="ECO:0000256" key="3">
    <source>
        <dbReference type="SAM" id="Phobius"/>
    </source>
</evidence>
<proteinExistence type="predicted"/>
<dbReference type="InterPro" id="IPR050570">
    <property type="entry name" value="Cell_wall_metabolism_enzyme"/>
</dbReference>
<comment type="caution">
    <text evidence="5">The sequence shown here is derived from an EMBL/GenBank/DDBJ whole genome shotgun (WGS) entry which is preliminary data.</text>
</comment>
<dbReference type="PANTHER" id="PTHR21666">
    <property type="entry name" value="PEPTIDASE-RELATED"/>
    <property type="match status" value="1"/>
</dbReference>
<evidence type="ECO:0000313" key="5">
    <source>
        <dbReference type="EMBL" id="MCK2221521.1"/>
    </source>
</evidence>
<protein>
    <submittedName>
        <fullName evidence="5">M23 family metallopeptidase</fullName>
    </submittedName>
</protein>
<feature type="compositionally biased region" description="Basic residues" evidence="2">
    <location>
        <begin position="404"/>
        <end position="413"/>
    </location>
</feature>
<evidence type="ECO:0000256" key="2">
    <source>
        <dbReference type="SAM" id="MobiDB-lite"/>
    </source>
</evidence>
<dbReference type="SUPFAM" id="SSF51261">
    <property type="entry name" value="Duplicated hybrid motif"/>
    <property type="match status" value="1"/>
</dbReference>
<evidence type="ECO:0000313" key="6">
    <source>
        <dbReference type="Proteomes" id="UP001317259"/>
    </source>
</evidence>
<dbReference type="RefSeq" id="WP_242374515.1">
    <property type="nucleotide sequence ID" value="NZ_JAKRKC020000003.1"/>
</dbReference>
<accession>A0ABT0GBS0</accession>
<dbReference type="InterPro" id="IPR016047">
    <property type="entry name" value="M23ase_b-sheet_dom"/>
</dbReference>
<feature type="domain" description="M23ase beta-sheet core" evidence="4">
    <location>
        <begin position="119"/>
        <end position="212"/>
    </location>
</feature>
<sequence length="432" mass="47929">MHPHPTSPAYTPSQVTPNPSSHDPAQDPAHHPSGDTLRYSPHDTFRRSLRGTSHRASRGTYALTLRPFTALFPLLLTTAFLALPASPARASPPDWRWPLTGHPRILRRFTPPPERWLAGHRGIDLAAPPFTPVLAAGAGTIRFAGQVGGRGVVTIAHTDGLRTTYMPLTPSVKRGQTITPGTELGLLQPTKPHCQESCLHWGLLRGARYLNPLLLLGQAPIRLLPLWPTPDQAPWPTPHDALRPTTPLNQIPWLPANKPLWPEPTPDHVPWRPQNQPLHPALRQNPQPTPNHLLRLTPNQPIVQAAPATPLPDASDITVPSSPTLPPTPNRRSSFQHRPLAPFPRSYSLSKSTALADKTTMALPIALLIASCFLLTALRRHRNHSNRRQRRSRTPQNPSPRAQGGRHRKRRQEAHKSEGNRRHRKGRSTPSF</sequence>
<feature type="transmembrane region" description="Helical" evidence="3">
    <location>
        <begin position="361"/>
        <end position="378"/>
    </location>
</feature>
<dbReference type="CDD" id="cd12797">
    <property type="entry name" value="M23_peptidase"/>
    <property type="match status" value="1"/>
</dbReference>
<keyword evidence="1" id="KW-0732">Signal</keyword>
<reference evidence="5 6" key="1">
    <citation type="submission" date="2022-04" db="EMBL/GenBank/DDBJ databases">
        <title>Genome draft of Actinomadura sp. ATCC 31491.</title>
        <authorList>
            <person name="Shi X."/>
            <person name="Du Y."/>
        </authorList>
    </citation>
    <scope>NUCLEOTIDE SEQUENCE [LARGE SCALE GENOMIC DNA]</scope>
    <source>
        <strain evidence="5 6">ATCC 31491</strain>
    </source>
</reference>
<feature type="region of interest" description="Disordered" evidence="2">
    <location>
        <begin position="382"/>
        <end position="432"/>
    </location>
</feature>
<dbReference type="Proteomes" id="UP001317259">
    <property type="component" value="Unassembled WGS sequence"/>
</dbReference>
<dbReference type="InterPro" id="IPR011055">
    <property type="entry name" value="Dup_hybrid_motif"/>
</dbReference>
<feature type="compositionally biased region" description="Basic and acidic residues" evidence="2">
    <location>
        <begin position="24"/>
        <end position="33"/>
    </location>
</feature>
<dbReference type="EMBL" id="JAKRKC020000003">
    <property type="protein sequence ID" value="MCK2221521.1"/>
    <property type="molecule type" value="Genomic_DNA"/>
</dbReference>
<keyword evidence="3" id="KW-1133">Transmembrane helix</keyword>
<evidence type="ECO:0000256" key="1">
    <source>
        <dbReference type="ARBA" id="ARBA00022729"/>
    </source>
</evidence>
<name>A0ABT0GBS0_9ACTN</name>
<feature type="compositionally biased region" description="Basic residues" evidence="2">
    <location>
        <begin position="421"/>
        <end position="432"/>
    </location>
</feature>
<gene>
    <name evidence="5" type="ORF">MF672_048120</name>
</gene>